<evidence type="ECO:0000256" key="3">
    <source>
        <dbReference type="ARBA" id="ARBA00023242"/>
    </source>
</evidence>
<keyword evidence="2" id="KW-0479">Metal-binding</keyword>
<evidence type="ECO:0000256" key="2">
    <source>
        <dbReference type="ARBA" id="ARBA00022723"/>
    </source>
</evidence>
<accession>A0ABR0FJB4</accession>
<dbReference type="RefSeq" id="XP_062732160.1">
    <property type="nucleotide sequence ID" value="XM_062878670.1"/>
</dbReference>
<dbReference type="InterPro" id="IPR001138">
    <property type="entry name" value="Zn2Cys6_DnaBD"/>
</dbReference>
<sequence>MLGKPCLDPGEVDTSFSTLNAKSTMQSSQRKRVVSSCIPCYTRKQKCNRQYPCNHCSRRRRPEQCAYNPSQATLPPSPPQTQKDHLHDDEIQTDDSQQEAQAERRPSASSSVQDTINWGGLKEGREPTSLAEVFGYFENSKSNTIALVRKLGADDDATGHSSEPAPVPEETAIIAQRLFASIPNRSILDFLVRYFIAEVSWMDQLIYPPWFLSHYQKWWEMERTSTAYGIEFAVLVLRICSYASQFLPSPTCTIDSIRGVPLADIRKSCDRVADALTPICSRLDARGSLIRVQHVAFAGLRSLCQGRTNAHWEALSCAVRVAQRIGLHVDATSGFYSHNMDELEKEMRRRTFCNLYVWDSVLSKRLDQIPFLPDALNPDTMPRMHLVLGLDDVTQADAPDLFTERVLEAQIANFWRTHGSGNGAEYDPIAAEERYEKFCSEFLPEIPPVFALYPDTCDKWDARLPTLPLQRQMFHMAILESLCHNFRPALFQEANSIQQLPAYKQILLSSHKRALAVIALNLLEGVSALHLMMGGSHTRHASLIIPTFEAAVVLLCLCSDENFPPKAETTLRRESTTSMTKSSDPFGVGVTDVAKDECIQAVRSALGRLQTLADMNHMAEVGARTLTRLLGKLEKISDTTVSEANTLMRLDTDPIVVTDPALQLSEAWNCLQTPDYAEVEFLAENTPTTDMSVFSWF</sequence>
<dbReference type="CDD" id="cd12148">
    <property type="entry name" value="fungal_TF_MHR"/>
    <property type="match status" value="1"/>
</dbReference>
<dbReference type="Gene3D" id="4.10.240.10">
    <property type="entry name" value="Zn(2)-C6 fungal-type DNA-binding domain"/>
    <property type="match status" value="1"/>
</dbReference>
<dbReference type="PANTHER" id="PTHR31001">
    <property type="entry name" value="UNCHARACTERIZED TRANSCRIPTIONAL REGULATORY PROTEIN"/>
    <property type="match status" value="1"/>
</dbReference>
<evidence type="ECO:0000313" key="6">
    <source>
        <dbReference type="EMBL" id="KAK4643184.1"/>
    </source>
</evidence>
<dbReference type="InterPro" id="IPR050613">
    <property type="entry name" value="Sec_Metabolite_Reg"/>
</dbReference>
<evidence type="ECO:0000256" key="1">
    <source>
        <dbReference type="ARBA" id="ARBA00004123"/>
    </source>
</evidence>
<dbReference type="Proteomes" id="UP001322138">
    <property type="component" value="Unassembled WGS sequence"/>
</dbReference>
<keyword evidence="7" id="KW-1185">Reference proteome</keyword>
<evidence type="ECO:0000313" key="7">
    <source>
        <dbReference type="Proteomes" id="UP001322138"/>
    </source>
</evidence>
<comment type="subcellular location">
    <subcellularLocation>
        <location evidence="1">Nucleus</location>
    </subcellularLocation>
</comment>
<dbReference type="EMBL" id="JAFFGZ010000006">
    <property type="protein sequence ID" value="KAK4643184.1"/>
    <property type="molecule type" value="Genomic_DNA"/>
</dbReference>
<reference evidence="6 7" key="1">
    <citation type="journal article" date="2023" name="bioRxiv">
        <title>High-quality genome assemblies of four members of thePodospora anserinaspecies complex.</title>
        <authorList>
            <person name="Ament-Velasquez S.L."/>
            <person name="Vogan A.A."/>
            <person name="Wallerman O."/>
            <person name="Hartmann F."/>
            <person name="Gautier V."/>
            <person name="Silar P."/>
            <person name="Giraud T."/>
            <person name="Johannesson H."/>
        </authorList>
    </citation>
    <scope>NUCLEOTIDE SEQUENCE [LARGE SCALE GENOMIC DNA]</scope>
    <source>
        <strain evidence="6 7">CBS 112042</strain>
    </source>
</reference>
<evidence type="ECO:0000256" key="4">
    <source>
        <dbReference type="SAM" id="MobiDB-lite"/>
    </source>
</evidence>
<dbReference type="SUPFAM" id="SSF57701">
    <property type="entry name" value="Zn2/Cys6 DNA-binding domain"/>
    <property type="match status" value="1"/>
</dbReference>
<protein>
    <recommendedName>
        <fullName evidence="5">Zn(2)-C6 fungal-type domain-containing protein</fullName>
    </recommendedName>
</protein>
<proteinExistence type="predicted"/>
<dbReference type="InterPro" id="IPR036864">
    <property type="entry name" value="Zn2-C6_fun-type_DNA-bd_sf"/>
</dbReference>
<dbReference type="PROSITE" id="PS50048">
    <property type="entry name" value="ZN2_CY6_FUNGAL_2"/>
    <property type="match status" value="1"/>
</dbReference>
<dbReference type="Pfam" id="PF04082">
    <property type="entry name" value="Fungal_trans"/>
    <property type="match status" value="1"/>
</dbReference>
<dbReference type="InterPro" id="IPR007219">
    <property type="entry name" value="XnlR_reg_dom"/>
</dbReference>
<keyword evidence="3" id="KW-0539">Nucleus</keyword>
<feature type="domain" description="Zn(2)-C6 fungal-type" evidence="5">
    <location>
        <begin position="36"/>
        <end position="67"/>
    </location>
</feature>
<comment type="caution">
    <text evidence="6">The sequence shown here is derived from an EMBL/GenBank/DDBJ whole genome shotgun (WGS) entry which is preliminary data.</text>
</comment>
<name>A0ABR0FJB4_9PEZI</name>
<dbReference type="PANTHER" id="PTHR31001:SF87">
    <property type="entry name" value="COL-21"/>
    <property type="match status" value="1"/>
</dbReference>
<feature type="region of interest" description="Disordered" evidence="4">
    <location>
        <begin position="67"/>
        <end position="123"/>
    </location>
</feature>
<dbReference type="GeneID" id="87898152"/>
<organism evidence="6 7">
    <name type="scientific">Podospora bellae-mahoneyi</name>
    <dbReference type="NCBI Taxonomy" id="2093777"/>
    <lineage>
        <taxon>Eukaryota</taxon>
        <taxon>Fungi</taxon>
        <taxon>Dikarya</taxon>
        <taxon>Ascomycota</taxon>
        <taxon>Pezizomycotina</taxon>
        <taxon>Sordariomycetes</taxon>
        <taxon>Sordariomycetidae</taxon>
        <taxon>Sordariales</taxon>
        <taxon>Podosporaceae</taxon>
        <taxon>Podospora</taxon>
    </lineage>
</organism>
<feature type="compositionally biased region" description="Polar residues" evidence="4">
    <location>
        <begin position="107"/>
        <end position="116"/>
    </location>
</feature>
<evidence type="ECO:0000259" key="5">
    <source>
        <dbReference type="PROSITE" id="PS50048"/>
    </source>
</evidence>
<gene>
    <name evidence="6" type="ORF">QC761_403800</name>
</gene>